<evidence type="ECO:0000313" key="3">
    <source>
        <dbReference type="EMBL" id="MDR7088563.1"/>
    </source>
</evidence>
<dbReference type="PANTHER" id="PTHR21240:SF19">
    <property type="entry name" value="CATALYTIC_ HYDROLASE"/>
    <property type="match status" value="1"/>
</dbReference>
<dbReference type="CDD" id="cd01292">
    <property type="entry name" value="metallo-dependent_hydrolases"/>
    <property type="match status" value="1"/>
</dbReference>
<dbReference type="InterPro" id="IPR032466">
    <property type="entry name" value="Metal_Hydrolase"/>
</dbReference>
<dbReference type="SUPFAM" id="SSF51556">
    <property type="entry name" value="Metallo-dependent hydrolases"/>
    <property type="match status" value="1"/>
</dbReference>
<dbReference type="PANTHER" id="PTHR21240">
    <property type="entry name" value="2-AMINO-3-CARBOXYLMUCONATE-6-SEMIALDEHYDE DECARBOXYLASE"/>
    <property type="match status" value="1"/>
</dbReference>
<proteinExistence type="predicted"/>
<keyword evidence="4" id="KW-1185">Reference proteome</keyword>
<dbReference type="Gene3D" id="3.20.20.140">
    <property type="entry name" value="Metal-dependent hydrolases"/>
    <property type="match status" value="1"/>
</dbReference>
<reference evidence="3 4" key="1">
    <citation type="submission" date="2023-07" db="EMBL/GenBank/DDBJ databases">
        <title>Sorghum-associated microbial communities from plants grown in Nebraska, USA.</title>
        <authorList>
            <person name="Schachtman D."/>
        </authorList>
    </citation>
    <scope>NUCLEOTIDE SEQUENCE [LARGE SCALE GENOMIC DNA]</scope>
    <source>
        <strain evidence="3 4">BE190</strain>
    </source>
</reference>
<keyword evidence="1" id="KW-0456">Lyase</keyword>
<dbReference type="EMBL" id="JAVDVX010000001">
    <property type="protein sequence ID" value="MDR7088563.1"/>
    <property type="molecule type" value="Genomic_DNA"/>
</dbReference>
<protein>
    <submittedName>
        <fullName evidence="3">TIM-barrel fold metal-dependent hydrolase</fullName>
    </submittedName>
</protein>
<organism evidence="3 4">
    <name type="scientific">Cellvibrio fibrivorans</name>
    <dbReference type="NCBI Taxonomy" id="126350"/>
    <lineage>
        <taxon>Bacteria</taxon>
        <taxon>Pseudomonadati</taxon>
        <taxon>Pseudomonadota</taxon>
        <taxon>Gammaproteobacteria</taxon>
        <taxon>Cellvibrionales</taxon>
        <taxon>Cellvibrionaceae</taxon>
        <taxon>Cellvibrio</taxon>
    </lineage>
</organism>
<dbReference type="RefSeq" id="WP_310068370.1">
    <property type="nucleotide sequence ID" value="NZ_JAVDVX010000001.1"/>
</dbReference>
<accession>A0ABU1UTP3</accession>
<dbReference type="Pfam" id="PF04909">
    <property type="entry name" value="Amidohydro_2"/>
    <property type="match status" value="1"/>
</dbReference>
<dbReference type="InterPro" id="IPR032465">
    <property type="entry name" value="ACMSD"/>
</dbReference>
<dbReference type="GO" id="GO:0016787">
    <property type="term" value="F:hydrolase activity"/>
    <property type="evidence" value="ECO:0007669"/>
    <property type="project" value="UniProtKB-KW"/>
</dbReference>
<evidence type="ECO:0000259" key="2">
    <source>
        <dbReference type="Pfam" id="PF04909"/>
    </source>
</evidence>
<comment type="caution">
    <text evidence="3">The sequence shown here is derived from an EMBL/GenBank/DDBJ whole genome shotgun (WGS) entry which is preliminary data.</text>
</comment>
<dbReference type="InterPro" id="IPR006680">
    <property type="entry name" value="Amidohydro-rel"/>
</dbReference>
<sequence>MNPKIIDFHVHAGKFSLLRDDIQGLLTKFPFEEEVDVRDIFSNPETLKNYLMLNGVERAVILAECGPGTNFSIDSSLILEFCRNDDFFIPFGSINPNHHDDPIGEWKKDKKRGIRGYKFYPADHDFNPFTDTMMSLYGLCEEASQPIIFHTGFTGQKDTEQKHIRPEEFRQLAERFEGLRIIFAHGGKPLWYQEAVEIATTYPNVYLDTALVPAGEVVNWLESNSAVKNKILFGSDLPVCGAYSAVKKKLIESGISADDLNKIFRGNAERLLAGIQLNQVEPEFA</sequence>
<feature type="domain" description="Amidohydrolase-related" evidence="2">
    <location>
        <begin position="6"/>
        <end position="272"/>
    </location>
</feature>
<evidence type="ECO:0000313" key="4">
    <source>
        <dbReference type="Proteomes" id="UP001253595"/>
    </source>
</evidence>
<gene>
    <name evidence="3" type="ORF">J2X05_000566</name>
</gene>
<keyword evidence="3" id="KW-0378">Hydrolase</keyword>
<dbReference type="Proteomes" id="UP001253595">
    <property type="component" value="Unassembled WGS sequence"/>
</dbReference>
<name>A0ABU1UTP3_9GAMM</name>
<evidence type="ECO:0000256" key="1">
    <source>
        <dbReference type="ARBA" id="ARBA00023239"/>
    </source>
</evidence>